<gene>
    <name evidence="2" type="ORF">EJ06DRAFT_99945</name>
</gene>
<organism evidence="2 3">
    <name type="scientific">Trichodelitschia bisporula</name>
    <dbReference type="NCBI Taxonomy" id="703511"/>
    <lineage>
        <taxon>Eukaryota</taxon>
        <taxon>Fungi</taxon>
        <taxon>Dikarya</taxon>
        <taxon>Ascomycota</taxon>
        <taxon>Pezizomycotina</taxon>
        <taxon>Dothideomycetes</taxon>
        <taxon>Dothideomycetes incertae sedis</taxon>
        <taxon>Phaeotrichales</taxon>
        <taxon>Phaeotrichaceae</taxon>
        <taxon>Trichodelitschia</taxon>
    </lineage>
</organism>
<evidence type="ECO:0000313" key="2">
    <source>
        <dbReference type="EMBL" id="KAF2398317.1"/>
    </source>
</evidence>
<dbReference type="Proteomes" id="UP000799640">
    <property type="component" value="Unassembled WGS sequence"/>
</dbReference>
<reference evidence="2" key="1">
    <citation type="journal article" date="2020" name="Stud. Mycol.">
        <title>101 Dothideomycetes genomes: a test case for predicting lifestyles and emergence of pathogens.</title>
        <authorList>
            <person name="Haridas S."/>
            <person name="Albert R."/>
            <person name="Binder M."/>
            <person name="Bloem J."/>
            <person name="Labutti K."/>
            <person name="Salamov A."/>
            <person name="Andreopoulos B."/>
            <person name="Baker S."/>
            <person name="Barry K."/>
            <person name="Bills G."/>
            <person name="Bluhm B."/>
            <person name="Cannon C."/>
            <person name="Castanera R."/>
            <person name="Culley D."/>
            <person name="Daum C."/>
            <person name="Ezra D."/>
            <person name="Gonzalez J."/>
            <person name="Henrissat B."/>
            <person name="Kuo A."/>
            <person name="Liang C."/>
            <person name="Lipzen A."/>
            <person name="Lutzoni F."/>
            <person name="Magnuson J."/>
            <person name="Mondo S."/>
            <person name="Nolan M."/>
            <person name="Ohm R."/>
            <person name="Pangilinan J."/>
            <person name="Park H.-J."/>
            <person name="Ramirez L."/>
            <person name="Alfaro M."/>
            <person name="Sun H."/>
            <person name="Tritt A."/>
            <person name="Yoshinaga Y."/>
            <person name="Zwiers L.-H."/>
            <person name="Turgeon B."/>
            <person name="Goodwin S."/>
            <person name="Spatafora J."/>
            <person name="Crous P."/>
            <person name="Grigoriev I."/>
        </authorList>
    </citation>
    <scope>NUCLEOTIDE SEQUENCE</scope>
    <source>
        <strain evidence="2">CBS 262.69</strain>
    </source>
</reference>
<proteinExistence type="predicted"/>
<name>A0A6G1HR46_9PEZI</name>
<sequence length="125" mass="14577">MRDNMLNSTFDMENRPRDIGDLNRRIPGLTNYEQGIKDVFDRLEGLCITPPAHRSLCMFRNSYARKNGMRFLERPLPPLPRSPGDRPSQSSEEQPVQRERRFSLLGRMARKGRKVSGDEQREMQA</sequence>
<accession>A0A6G1HR46</accession>
<dbReference type="AlphaFoldDB" id="A0A6G1HR46"/>
<evidence type="ECO:0000256" key="1">
    <source>
        <dbReference type="SAM" id="MobiDB-lite"/>
    </source>
</evidence>
<evidence type="ECO:0000313" key="3">
    <source>
        <dbReference type="Proteomes" id="UP000799640"/>
    </source>
</evidence>
<keyword evidence="3" id="KW-1185">Reference proteome</keyword>
<feature type="compositionally biased region" description="Basic and acidic residues" evidence="1">
    <location>
        <begin position="115"/>
        <end position="125"/>
    </location>
</feature>
<feature type="region of interest" description="Disordered" evidence="1">
    <location>
        <begin position="72"/>
        <end position="125"/>
    </location>
</feature>
<protein>
    <submittedName>
        <fullName evidence="2">Uncharacterized protein</fullName>
    </submittedName>
</protein>
<dbReference type="EMBL" id="ML996700">
    <property type="protein sequence ID" value="KAF2398317.1"/>
    <property type="molecule type" value="Genomic_DNA"/>
</dbReference>